<evidence type="ECO:0000256" key="1">
    <source>
        <dbReference type="SAM" id="MobiDB-lite"/>
    </source>
</evidence>
<feature type="region of interest" description="Disordered" evidence="1">
    <location>
        <begin position="36"/>
        <end position="64"/>
    </location>
</feature>
<reference evidence="2" key="1">
    <citation type="journal article" date="2023" name="Mol. Biol. Evol.">
        <title>Third-Generation Sequencing Reveals the Adaptive Role of the Epigenome in Three Deep-Sea Polychaetes.</title>
        <authorList>
            <person name="Perez M."/>
            <person name="Aroh O."/>
            <person name="Sun Y."/>
            <person name="Lan Y."/>
            <person name="Juniper S.K."/>
            <person name="Young C.R."/>
            <person name="Angers B."/>
            <person name="Qian P.Y."/>
        </authorList>
    </citation>
    <scope>NUCLEOTIDE SEQUENCE</scope>
    <source>
        <strain evidence="2">P08H-3</strain>
    </source>
</reference>
<name>A0AAD9NBV8_9ANNE</name>
<dbReference type="EMBL" id="JAODUP010000061">
    <property type="protein sequence ID" value="KAK2164587.1"/>
    <property type="molecule type" value="Genomic_DNA"/>
</dbReference>
<evidence type="ECO:0000313" key="2">
    <source>
        <dbReference type="EMBL" id="KAK2164587.1"/>
    </source>
</evidence>
<sequence length="104" mass="12706">MEDNEAALVAARIERQERNFNQILREEQDAAYLESLRADQEKERKKKEEREAREKEEQARLDEELARQQELENRKRKKDELRNQIPPVRYEDAVKLMYKLIKHI</sequence>
<protein>
    <submittedName>
        <fullName evidence="2">Uncharacterized protein</fullName>
    </submittedName>
</protein>
<gene>
    <name evidence="2" type="ORF">LSH36_61g01015</name>
</gene>
<organism evidence="2 3">
    <name type="scientific">Paralvinella palmiformis</name>
    <dbReference type="NCBI Taxonomy" id="53620"/>
    <lineage>
        <taxon>Eukaryota</taxon>
        <taxon>Metazoa</taxon>
        <taxon>Spiralia</taxon>
        <taxon>Lophotrochozoa</taxon>
        <taxon>Annelida</taxon>
        <taxon>Polychaeta</taxon>
        <taxon>Sedentaria</taxon>
        <taxon>Canalipalpata</taxon>
        <taxon>Terebellida</taxon>
        <taxon>Terebelliformia</taxon>
        <taxon>Alvinellidae</taxon>
        <taxon>Paralvinella</taxon>
    </lineage>
</organism>
<accession>A0AAD9NBV8</accession>
<dbReference type="Proteomes" id="UP001208570">
    <property type="component" value="Unassembled WGS sequence"/>
</dbReference>
<keyword evidence="3" id="KW-1185">Reference proteome</keyword>
<dbReference type="AlphaFoldDB" id="A0AAD9NBV8"/>
<proteinExistence type="predicted"/>
<evidence type="ECO:0000313" key="3">
    <source>
        <dbReference type="Proteomes" id="UP001208570"/>
    </source>
</evidence>
<comment type="caution">
    <text evidence="2">The sequence shown here is derived from an EMBL/GenBank/DDBJ whole genome shotgun (WGS) entry which is preliminary data.</text>
</comment>